<feature type="region of interest" description="Disordered" evidence="1">
    <location>
        <begin position="1019"/>
        <end position="1178"/>
    </location>
</feature>
<dbReference type="PANTHER" id="PTHR12697:SF20">
    <property type="entry name" value="HEAT REPEAT-CONTAINING PROTEIN 4"/>
    <property type="match status" value="1"/>
</dbReference>
<accession>A7RIG1</accession>
<dbReference type="PANTHER" id="PTHR12697">
    <property type="entry name" value="PBS LYASE HEAT-LIKE PROTEIN"/>
    <property type="match status" value="1"/>
</dbReference>
<dbReference type="OMA" id="WHKEVRR"/>
<dbReference type="HOGENOM" id="CLU_273356_0_0_1"/>
<dbReference type="Pfam" id="PF13646">
    <property type="entry name" value="HEAT_2"/>
    <property type="match status" value="1"/>
</dbReference>
<evidence type="ECO:0000256" key="1">
    <source>
        <dbReference type="SAM" id="MobiDB-lite"/>
    </source>
</evidence>
<feature type="compositionally biased region" description="Acidic residues" evidence="1">
    <location>
        <begin position="1032"/>
        <end position="1052"/>
    </location>
</feature>
<dbReference type="InParanoid" id="A7RIG1"/>
<feature type="region of interest" description="Disordered" evidence="1">
    <location>
        <begin position="947"/>
        <end position="986"/>
    </location>
</feature>
<evidence type="ECO:0000313" key="2">
    <source>
        <dbReference type="EMBL" id="EDO48699.1"/>
    </source>
</evidence>
<feature type="compositionally biased region" description="Low complexity" evidence="1">
    <location>
        <begin position="1020"/>
        <end position="1031"/>
    </location>
</feature>
<dbReference type="GO" id="GO:0016491">
    <property type="term" value="F:oxidoreductase activity"/>
    <property type="evidence" value="ECO:0000318"/>
    <property type="project" value="GO_Central"/>
</dbReference>
<keyword evidence="3" id="KW-1185">Reference proteome</keyword>
<dbReference type="eggNOG" id="ENOG502QPUU">
    <property type="taxonomic scope" value="Eukaryota"/>
</dbReference>
<proteinExistence type="predicted"/>
<dbReference type="InterPro" id="IPR016024">
    <property type="entry name" value="ARM-type_fold"/>
</dbReference>
<feature type="compositionally biased region" description="Polar residues" evidence="1">
    <location>
        <begin position="315"/>
        <end position="325"/>
    </location>
</feature>
<reference evidence="2 3" key="1">
    <citation type="journal article" date="2007" name="Science">
        <title>Sea anemone genome reveals ancestral eumetazoan gene repertoire and genomic organization.</title>
        <authorList>
            <person name="Putnam N.H."/>
            <person name="Srivastava M."/>
            <person name="Hellsten U."/>
            <person name="Dirks B."/>
            <person name="Chapman J."/>
            <person name="Salamov A."/>
            <person name="Terry A."/>
            <person name="Shapiro H."/>
            <person name="Lindquist E."/>
            <person name="Kapitonov V.V."/>
            <person name="Jurka J."/>
            <person name="Genikhovich G."/>
            <person name="Grigoriev I.V."/>
            <person name="Lucas S.M."/>
            <person name="Steele R.E."/>
            <person name="Finnerty J.R."/>
            <person name="Technau U."/>
            <person name="Martindale M.Q."/>
            <person name="Rokhsar D.S."/>
        </authorList>
    </citation>
    <scope>NUCLEOTIDE SEQUENCE [LARGE SCALE GENOMIC DNA]</scope>
    <source>
        <strain evidence="3">CH2 X CH6</strain>
    </source>
</reference>
<feature type="compositionally biased region" description="Polar residues" evidence="1">
    <location>
        <begin position="1056"/>
        <end position="1084"/>
    </location>
</feature>
<feature type="compositionally biased region" description="Polar residues" evidence="1">
    <location>
        <begin position="1"/>
        <end position="19"/>
    </location>
</feature>
<name>A7RIG1_NEMVE</name>
<feature type="compositionally biased region" description="Low complexity" evidence="1">
    <location>
        <begin position="969"/>
        <end position="985"/>
    </location>
</feature>
<dbReference type="EMBL" id="DS469512">
    <property type="protein sequence ID" value="EDO48699.1"/>
    <property type="molecule type" value="Genomic_DNA"/>
</dbReference>
<feature type="compositionally biased region" description="Basic and acidic residues" evidence="1">
    <location>
        <begin position="271"/>
        <end position="314"/>
    </location>
</feature>
<evidence type="ECO:0008006" key="4">
    <source>
        <dbReference type="Google" id="ProtNLM"/>
    </source>
</evidence>
<dbReference type="InterPro" id="IPR011989">
    <property type="entry name" value="ARM-like"/>
</dbReference>
<dbReference type="Gene3D" id="1.25.10.10">
    <property type="entry name" value="Leucine-rich Repeat Variant"/>
    <property type="match status" value="2"/>
</dbReference>
<dbReference type="Proteomes" id="UP000001593">
    <property type="component" value="Unassembled WGS sequence"/>
</dbReference>
<feature type="compositionally biased region" description="Polar residues" evidence="1">
    <location>
        <begin position="1111"/>
        <end position="1128"/>
    </location>
</feature>
<protein>
    <recommendedName>
        <fullName evidence="4">HEAT repeat-containing protein 4</fullName>
    </recommendedName>
</protein>
<feature type="region of interest" description="Disordered" evidence="1">
    <location>
        <begin position="271"/>
        <end position="325"/>
    </location>
</feature>
<gene>
    <name evidence="2" type="ORF">NEMVEDRAFT_v1g238522</name>
</gene>
<feature type="compositionally biased region" description="Polar residues" evidence="1">
    <location>
        <begin position="1156"/>
        <end position="1172"/>
    </location>
</feature>
<feature type="compositionally biased region" description="Basic and acidic residues" evidence="1">
    <location>
        <begin position="1134"/>
        <end position="1147"/>
    </location>
</feature>
<dbReference type="PhylomeDB" id="A7RIG1"/>
<dbReference type="STRING" id="45351.A7RIG1"/>
<sequence>MANLATRGSISSKRNTLARSVSPGKGLGAEFFPVASGVQVPYVGGDARDGFLKVSQIEKPILYNQGEYASTRPGHNSMVWTSVPAPNKPGEELMHENHAERLLQVLSQHPHTREDKSSTLSKNYLKTISDGFTFADEVICSRAPHTVPYKDCDAVYKAGSFIRMKPKVVGLVGRHDARGPIKRHMPCHLKGPRKLKPLTKSKVLPHGRRVLNKSSSEILGQNVSEKASKEDLHHEWDEHCLASISKSTAEWIVKEHLSGPEKERLAVFLKERYKPSQETDSKPEKSETRRESRAKSSHSKEKEKEIRKEEKSEATELNYTPSFTLPSRVGDKKLDTQNVYQLELLAGAQPIPAKKHSDKNTIVLGSNEQVKFQKHLQDNFPQGAKPWFPAKGKKKKIYNQVSRQTKGLHRWKELPSVIQDDILLATKTSSHSDVDIATISAGYKLRKKIKEDLNVVKIAEEWRSKWFLERRWQNSTTEELMKGMVDINDHVRLSAVAACSKAAMIRKAKKEQPKLQGDIVVGLERCGMDGPEDCVVRLVVWGVAGLESVKWVVLDKGKDTEIPLQAALEPELLDRVNKLLHDKNCQVRIAAAITLYTLNKKSDEAEKVLLWAIEHGGGPEKWAATQCLAMAGTVCDRVINELVRQLHSDNSVRTIEAGALLAELSQYSGIVHSLIAELLNSNSWKDRVTASKVIPKLRGVINKDMTQKLSYLMWNDWSKDVRSAAAQALGKTGNGKLVHDTLRERIMTGNERAQVDALKKLSNLGIMTVRLLPALIDCFRSEYVSVRIEAAMAAGQLRITDDKLLKGLLDMASNDRSWKVKAHAIKALGCVGIVTERVIDVLLWAIRYEKVAAVRAEACNAVAALRIRDERMLSVLQDRLVVESDDLVKREAIFTLQTLGVEPTGDLEMIEAIRTEVHRLCTRDLVVAHILEEDNAHAYTSDYKRLFTTSETEPTPERPPPPSRELTMASRASRASRAASQASQRGWDPILAGYQAREIMSREPTPGGLHMEHSYLPMDLNSASSENSSVVELDDEDEFSDEPEEGEEEEEELRLTHSTQFELPAESTASVSRKTQNASEQGSHPNEIIPGTATSNGLKGEDVQLPETRANEPSQRSAVSPSESTQLDLCSEPESSKDDAELMKLARDDEDEEQTITEPSDVSGNSPSQQGPDSDDRS</sequence>
<feature type="region of interest" description="Disordered" evidence="1">
    <location>
        <begin position="1"/>
        <end position="21"/>
    </location>
</feature>
<dbReference type="AlphaFoldDB" id="A7RIG1"/>
<dbReference type="SUPFAM" id="SSF48371">
    <property type="entry name" value="ARM repeat"/>
    <property type="match status" value="1"/>
</dbReference>
<organism evidence="2 3">
    <name type="scientific">Nematostella vectensis</name>
    <name type="common">Starlet sea anemone</name>
    <dbReference type="NCBI Taxonomy" id="45351"/>
    <lineage>
        <taxon>Eukaryota</taxon>
        <taxon>Metazoa</taxon>
        <taxon>Cnidaria</taxon>
        <taxon>Anthozoa</taxon>
        <taxon>Hexacorallia</taxon>
        <taxon>Actiniaria</taxon>
        <taxon>Edwardsiidae</taxon>
        <taxon>Nematostella</taxon>
    </lineage>
</organism>
<evidence type="ECO:0000313" key="3">
    <source>
        <dbReference type="Proteomes" id="UP000001593"/>
    </source>
</evidence>